<dbReference type="Proteomes" id="UP000325081">
    <property type="component" value="Unassembled WGS sequence"/>
</dbReference>
<dbReference type="InterPro" id="IPR021109">
    <property type="entry name" value="Peptidase_aspartic_dom_sf"/>
</dbReference>
<dbReference type="GO" id="GO:0006508">
    <property type="term" value="P:proteolysis"/>
    <property type="evidence" value="ECO:0007669"/>
    <property type="project" value="UniProtKB-KW"/>
</dbReference>
<evidence type="ECO:0000259" key="2">
    <source>
        <dbReference type="PROSITE" id="PS51767"/>
    </source>
</evidence>
<organism evidence="3 4">
    <name type="scientific">Striga asiatica</name>
    <name type="common">Asiatic witchweed</name>
    <name type="synonym">Buchnera asiatica</name>
    <dbReference type="NCBI Taxonomy" id="4170"/>
    <lineage>
        <taxon>Eukaryota</taxon>
        <taxon>Viridiplantae</taxon>
        <taxon>Streptophyta</taxon>
        <taxon>Embryophyta</taxon>
        <taxon>Tracheophyta</taxon>
        <taxon>Spermatophyta</taxon>
        <taxon>Magnoliopsida</taxon>
        <taxon>eudicotyledons</taxon>
        <taxon>Gunneridae</taxon>
        <taxon>Pentapetalae</taxon>
        <taxon>asterids</taxon>
        <taxon>lamiids</taxon>
        <taxon>Lamiales</taxon>
        <taxon>Orobanchaceae</taxon>
        <taxon>Buchnereae</taxon>
        <taxon>Striga</taxon>
    </lineage>
</organism>
<reference evidence="4" key="1">
    <citation type="journal article" date="2019" name="Curr. Biol.">
        <title>Genome Sequence of Striga asiatica Provides Insight into the Evolution of Plant Parasitism.</title>
        <authorList>
            <person name="Yoshida S."/>
            <person name="Kim S."/>
            <person name="Wafula E.K."/>
            <person name="Tanskanen J."/>
            <person name="Kim Y.M."/>
            <person name="Honaas L."/>
            <person name="Yang Z."/>
            <person name="Spallek T."/>
            <person name="Conn C.E."/>
            <person name="Ichihashi Y."/>
            <person name="Cheong K."/>
            <person name="Cui S."/>
            <person name="Der J.P."/>
            <person name="Gundlach H."/>
            <person name="Jiao Y."/>
            <person name="Hori C."/>
            <person name="Ishida J.K."/>
            <person name="Kasahara H."/>
            <person name="Kiba T."/>
            <person name="Kim M.S."/>
            <person name="Koo N."/>
            <person name="Laohavisit A."/>
            <person name="Lee Y.H."/>
            <person name="Lumba S."/>
            <person name="McCourt P."/>
            <person name="Mortimer J.C."/>
            <person name="Mutuku J.M."/>
            <person name="Nomura T."/>
            <person name="Sasaki-Sekimoto Y."/>
            <person name="Seto Y."/>
            <person name="Wang Y."/>
            <person name="Wakatake T."/>
            <person name="Sakakibara H."/>
            <person name="Demura T."/>
            <person name="Yamaguchi S."/>
            <person name="Yoneyama K."/>
            <person name="Manabe R.I."/>
            <person name="Nelson D.C."/>
            <person name="Schulman A.H."/>
            <person name="Timko M.P."/>
            <person name="dePamphilis C.W."/>
            <person name="Choi D."/>
            <person name="Shirasu K."/>
        </authorList>
    </citation>
    <scope>NUCLEOTIDE SEQUENCE [LARGE SCALE GENOMIC DNA]</scope>
    <source>
        <strain evidence="4">cv. UVA1</strain>
    </source>
</reference>
<accession>A0A5A7PQ96</accession>
<comment type="caution">
    <text evidence="3">The sequence shown here is derived from an EMBL/GenBank/DDBJ whole genome shotgun (WGS) entry which is preliminary data.</text>
</comment>
<feature type="domain" description="Peptidase A1" evidence="2">
    <location>
        <begin position="12"/>
        <end position="124"/>
    </location>
</feature>
<gene>
    <name evidence="3" type="ORF">STAS_11081</name>
</gene>
<dbReference type="Gene3D" id="2.40.70.10">
    <property type="entry name" value="Acid Proteases"/>
    <property type="match status" value="1"/>
</dbReference>
<name>A0A5A7PQ96_STRAF</name>
<dbReference type="GO" id="GO:0004190">
    <property type="term" value="F:aspartic-type endopeptidase activity"/>
    <property type="evidence" value="ECO:0007669"/>
    <property type="project" value="InterPro"/>
</dbReference>
<dbReference type="EMBL" id="BKCP01004960">
    <property type="protein sequence ID" value="GER34826.1"/>
    <property type="molecule type" value="Genomic_DNA"/>
</dbReference>
<dbReference type="InterPro" id="IPR001461">
    <property type="entry name" value="Aspartic_peptidase_A1"/>
</dbReference>
<dbReference type="OrthoDB" id="1716684at2759"/>
<keyword evidence="4" id="KW-1185">Reference proteome</keyword>
<protein>
    <submittedName>
        <fullName evidence="3">Eukaryotic aspartyl protease family protein</fullName>
    </submittedName>
</protein>
<keyword evidence="3" id="KW-0378">Hydrolase</keyword>
<dbReference type="PROSITE" id="PS51767">
    <property type="entry name" value="PEPTIDASE_A1"/>
    <property type="match status" value="1"/>
</dbReference>
<sequence length="124" mass="14265">MWWKRALEFTFYFVQINFGNPPRPYFLDPDTGSDLTWLQCDAPCVRCSTGFHPLYRPSNNLVVCRDPLCASRHTNDYYTCNNPQQCDYLVEYADGGSFLGVLVNDFFTLNFINGVLMSPRLTIG</sequence>
<dbReference type="PANTHER" id="PTHR13683">
    <property type="entry name" value="ASPARTYL PROTEASES"/>
    <property type="match status" value="1"/>
</dbReference>
<evidence type="ECO:0000313" key="3">
    <source>
        <dbReference type="EMBL" id="GER34826.1"/>
    </source>
</evidence>
<dbReference type="InterPro" id="IPR032861">
    <property type="entry name" value="TAXi_N"/>
</dbReference>
<dbReference type="Pfam" id="PF14543">
    <property type="entry name" value="TAXi_N"/>
    <property type="match status" value="1"/>
</dbReference>
<dbReference type="AlphaFoldDB" id="A0A5A7PQ96"/>
<proteinExistence type="inferred from homology"/>
<dbReference type="PANTHER" id="PTHR13683:SF800">
    <property type="entry name" value="EUKARYOTIC ASPARTYL PROTEASE FAMILY PROTEIN"/>
    <property type="match status" value="1"/>
</dbReference>
<keyword evidence="3" id="KW-0645">Protease</keyword>
<evidence type="ECO:0000256" key="1">
    <source>
        <dbReference type="ARBA" id="ARBA00007447"/>
    </source>
</evidence>
<evidence type="ECO:0000313" key="4">
    <source>
        <dbReference type="Proteomes" id="UP000325081"/>
    </source>
</evidence>
<dbReference type="InterPro" id="IPR033121">
    <property type="entry name" value="PEPTIDASE_A1"/>
</dbReference>
<dbReference type="SUPFAM" id="SSF50630">
    <property type="entry name" value="Acid proteases"/>
    <property type="match status" value="1"/>
</dbReference>
<comment type="similarity">
    <text evidence="1">Belongs to the peptidase A1 family.</text>
</comment>